<dbReference type="GO" id="GO:0061710">
    <property type="term" value="F:L-threonylcarbamoyladenylate synthase"/>
    <property type="evidence" value="ECO:0007669"/>
    <property type="project" value="UniProtKB-EC"/>
</dbReference>
<name>A0A9W7DNK6_9STRA</name>
<feature type="binding site" evidence="13">
    <location>
        <position position="44"/>
    </location>
    <ligand>
        <name>L-threonine</name>
        <dbReference type="ChEBI" id="CHEBI:57926"/>
    </ligand>
</feature>
<feature type="binding site" evidence="13">
    <location>
        <position position="164"/>
    </location>
    <ligand>
        <name>L-threonine</name>
        <dbReference type="ChEBI" id="CHEBI:57926"/>
    </ligand>
</feature>
<accession>A0A9W7DNK6</accession>
<gene>
    <name evidence="15" type="ORF">TrRE_jg12711</name>
</gene>
<proteinExistence type="inferred from homology"/>
<evidence type="ECO:0000256" key="9">
    <source>
        <dbReference type="ARBA" id="ARBA00022741"/>
    </source>
</evidence>
<dbReference type="OrthoDB" id="412787at2759"/>
<feature type="binding site" evidence="13">
    <location>
        <position position="101"/>
    </location>
    <ligand>
        <name>L-threonine</name>
        <dbReference type="ChEBI" id="CHEBI:57926"/>
    </ligand>
</feature>
<comment type="catalytic activity">
    <reaction evidence="12">
        <text>L-threonine + hydrogencarbonate + ATP = L-threonylcarbamoyladenylate + diphosphate + H2O</text>
        <dbReference type="Rhea" id="RHEA:36407"/>
        <dbReference type="ChEBI" id="CHEBI:15377"/>
        <dbReference type="ChEBI" id="CHEBI:17544"/>
        <dbReference type="ChEBI" id="CHEBI:30616"/>
        <dbReference type="ChEBI" id="CHEBI:33019"/>
        <dbReference type="ChEBI" id="CHEBI:57926"/>
        <dbReference type="ChEBI" id="CHEBI:73682"/>
        <dbReference type="EC" id="2.7.7.87"/>
    </reaction>
</comment>
<dbReference type="PIRSF" id="PIRSF004930">
    <property type="entry name" value="Tln_factor_SUA5"/>
    <property type="match status" value="1"/>
</dbReference>
<keyword evidence="6" id="KW-0808">Transferase</keyword>
<dbReference type="InterPro" id="IPR010923">
    <property type="entry name" value="T(6)A37_SUA5"/>
</dbReference>
<evidence type="ECO:0000256" key="6">
    <source>
        <dbReference type="ARBA" id="ARBA00022679"/>
    </source>
</evidence>
<evidence type="ECO:0000256" key="3">
    <source>
        <dbReference type="ARBA" id="ARBA00012584"/>
    </source>
</evidence>
<evidence type="ECO:0000256" key="8">
    <source>
        <dbReference type="ARBA" id="ARBA00022695"/>
    </source>
</evidence>
<dbReference type="InterPro" id="IPR006070">
    <property type="entry name" value="Sua5-like_dom"/>
</dbReference>
<dbReference type="InterPro" id="IPR017945">
    <property type="entry name" value="DHBP_synth_RibB-like_a/b_dom"/>
</dbReference>
<sequence length="285" mass="30082">MNDELVAIPTETVYGLACNALSPTAAERVFQKKARPLTDPLIVHVPSPESALPLISAPPQLHTAFLALTSSFWPGPLTIILPSSPLIPPIITSSTSTVALRSPSHPTCRSIMSACKVPLAMPSANKFGHVSPTTREHVMCEFPTGVLIVDEGESSTSEKVGIESTVVKLSVDPGGATAVQILRPGVVTSRMVSGGMEDVGETVVVDFGGIMEGMEGEALAYRTLSGGGDAGEAGRVVYETLRWAEEVTGAKWIALPDLRRVDDESVEGVKDRIWRAASGIVKGEK</sequence>
<evidence type="ECO:0000256" key="10">
    <source>
        <dbReference type="ARBA" id="ARBA00022840"/>
    </source>
</evidence>
<dbReference type="GO" id="GO:0008033">
    <property type="term" value="P:tRNA processing"/>
    <property type="evidence" value="ECO:0007669"/>
    <property type="project" value="UniProtKB-KW"/>
</dbReference>
<feature type="binding site" evidence="13">
    <location>
        <position position="97"/>
    </location>
    <ligand>
        <name>ATP</name>
        <dbReference type="ChEBI" id="CHEBI:30616"/>
    </ligand>
</feature>
<dbReference type="Gene3D" id="3.90.870.10">
    <property type="entry name" value="DHBP synthase"/>
    <property type="match status" value="1"/>
</dbReference>
<evidence type="ECO:0000313" key="16">
    <source>
        <dbReference type="Proteomes" id="UP001165082"/>
    </source>
</evidence>
<comment type="subcellular location">
    <subcellularLocation>
        <location evidence="1">Cytoplasm</location>
    </subcellularLocation>
</comment>
<dbReference type="GO" id="GO:0006450">
    <property type="term" value="P:regulation of translational fidelity"/>
    <property type="evidence" value="ECO:0007669"/>
    <property type="project" value="TreeGrafter"/>
</dbReference>
<evidence type="ECO:0000256" key="1">
    <source>
        <dbReference type="ARBA" id="ARBA00004496"/>
    </source>
</evidence>
<keyword evidence="5" id="KW-0963">Cytoplasm</keyword>
<evidence type="ECO:0000256" key="4">
    <source>
        <dbReference type="ARBA" id="ARBA00015492"/>
    </source>
</evidence>
<dbReference type="EMBL" id="BRXZ01000612">
    <property type="protein sequence ID" value="GMH48695.1"/>
    <property type="molecule type" value="Genomic_DNA"/>
</dbReference>
<dbReference type="SUPFAM" id="SSF55821">
    <property type="entry name" value="YrdC/RibB"/>
    <property type="match status" value="1"/>
</dbReference>
<dbReference type="EC" id="2.7.7.87" evidence="3"/>
<keyword evidence="9 13" id="KW-0547">Nucleotide-binding</keyword>
<dbReference type="GO" id="GO:0005737">
    <property type="term" value="C:cytoplasm"/>
    <property type="evidence" value="ECO:0007669"/>
    <property type="project" value="UniProtKB-SubCell"/>
</dbReference>
<dbReference type="GO" id="GO:0005524">
    <property type="term" value="F:ATP binding"/>
    <property type="evidence" value="ECO:0007669"/>
    <property type="project" value="UniProtKB-KW"/>
</dbReference>
<dbReference type="PROSITE" id="PS51163">
    <property type="entry name" value="YRDC"/>
    <property type="match status" value="1"/>
</dbReference>
<dbReference type="NCBIfam" id="TIGR00057">
    <property type="entry name" value="L-threonylcarbamoyladenylate synthase"/>
    <property type="match status" value="1"/>
</dbReference>
<evidence type="ECO:0000256" key="2">
    <source>
        <dbReference type="ARBA" id="ARBA00007663"/>
    </source>
</evidence>
<evidence type="ECO:0000313" key="15">
    <source>
        <dbReference type="EMBL" id="GMH48695.1"/>
    </source>
</evidence>
<comment type="caution">
    <text evidence="15">The sequence shown here is derived from an EMBL/GenBank/DDBJ whole genome shotgun (WGS) entry which is preliminary data.</text>
</comment>
<reference evidence="15" key="1">
    <citation type="submission" date="2022-07" db="EMBL/GenBank/DDBJ databases">
        <title>Genome analysis of Parmales, a sister group of diatoms, reveals the evolutionary specialization of diatoms from phago-mixotrophs to photoautotrophs.</title>
        <authorList>
            <person name="Ban H."/>
            <person name="Sato S."/>
            <person name="Yoshikawa S."/>
            <person name="Kazumasa Y."/>
            <person name="Nakamura Y."/>
            <person name="Ichinomiya M."/>
            <person name="Saitoh K."/>
            <person name="Sato N."/>
            <person name="Blanc-Mathieu R."/>
            <person name="Endo H."/>
            <person name="Kuwata A."/>
            <person name="Ogata H."/>
        </authorList>
    </citation>
    <scope>NUCLEOTIDE SEQUENCE</scope>
</reference>
<keyword evidence="16" id="KW-1185">Reference proteome</keyword>
<dbReference type="PANTHER" id="PTHR17490:SF16">
    <property type="entry name" value="THREONYLCARBAMOYL-AMP SYNTHASE"/>
    <property type="match status" value="1"/>
</dbReference>
<evidence type="ECO:0000256" key="13">
    <source>
        <dbReference type="PIRSR" id="PIRSR004930-1"/>
    </source>
</evidence>
<dbReference type="Pfam" id="PF01300">
    <property type="entry name" value="Sua5_yciO_yrdC"/>
    <property type="match status" value="1"/>
</dbReference>
<feature type="binding site" evidence="13">
    <location>
        <position position="131"/>
    </location>
    <ligand>
        <name>ATP</name>
        <dbReference type="ChEBI" id="CHEBI:30616"/>
    </ligand>
</feature>
<evidence type="ECO:0000259" key="14">
    <source>
        <dbReference type="PROSITE" id="PS51163"/>
    </source>
</evidence>
<evidence type="ECO:0000256" key="5">
    <source>
        <dbReference type="ARBA" id="ARBA00022490"/>
    </source>
</evidence>
<evidence type="ECO:0000256" key="12">
    <source>
        <dbReference type="ARBA" id="ARBA00048366"/>
    </source>
</evidence>
<comment type="similarity">
    <text evidence="2">Belongs to the SUA5 family.</text>
</comment>
<evidence type="ECO:0000256" key="7">
    <source>
        <dbReference type="ARBA" id="ARBA00022694"/>
    </source>
</evidence>
<dbReference type="PANTHER" id="PTHR17490">
    <property type="entry name" value="SUA5"/>
    <property type="match status" value="1"/>
</dbReference>
<feature type="binding site" evidence="13">
    <location>
        <position position="12"/>
    </location>
    <ligand>
        <name>L-threonine</name>
        <dbReference type="ChEBI" id="CHEBI:57926"/>
    </ligand>
</feature>
<feature type="binding site" evidence="13">
    <location>
        <position position="183"/>
    </location>
    <ligand>
        <name>ATP</name>
        <dbReference type="ChEBI" id="CHEBI:30616"/>
    </ligand>
</feature>
<keyword evidence="8" id="KW-0548">Nucleotidyltransferase</keyword>
<dbReference type="InterPro" id="IPR050156">
    <property type="entry name" value="TC-AMP_synthase_SUA5"/>
</dbReference>
<keyword evidence="7" id="KW-0819">tRNA processing</keyword>
<feature type="domain" description="YrdC-like" evidence="14">
    <location>
        <begin position="1"/>
        <end position="187"/>
    </location>
</feature>
<dbReference type="GO" id="GO:0000049">
    <property type="term" value="F:tRNA binding"/>
    <property type="evidence" value="ECO:0007669"/>
    <property type="project" value="TreeGrafter"/>
</dbReference>
<feature type="binding site" evidence="13">
    <location>
        <position position="123"/>
    </location>
    <ligand>
        <name>ATP</name>
        <dbReference type="ChEBI" id="CHEBI:30616"/>
    </ligand>
</feature>
<keyword evidence="10 13" id="KW-0067">ATP-binding</keyword>
<feature type="binding site" evidence="13">
    <location>
        <position position="35"/>
    </location>
    <ligand>
        <name>ATP</name>
        <dbReference type="ChEBI" id="CHEBI:30616"/>
    </ligand>
</feature>
<protein>
    <recommendedName>
        <fullName evidence="4">Threonylcarbamoyl-AMP synthase</fullName>
        <ecNumber evidence="3">2.7.7.87</ecNumber>
    </recommendedName>
    <alternativeName>
        <fullName evidence="11">L-threonylcarbamoyladenylate synthase</fullName>
    </alternativeName>
</protein>
<dbReference type="Proteomes" id="UP001165082">
    <property type="component" value="Unassembled WGS sequence"/>
</dbReference>
<evidence type="ECO:0000256" key="11">
    <source>
        <dbReference type="ARBA" id="ARBA00029774"/>
    </source>
</evidence>
<dbReference type="AlphaFoldDB" id="A0A9W7DNK6"/>
<organism evidence="15 16">
    <name type="scientific">Triparma retinervis</name>
    <dbReference type="NCBI Taxonomy" id="2557542"/>
    <lineage>
        <taxon>Eukaryota</taxon>
        <taxon>Sar</taxon>
        <taxon>Stramenopiles</taxon>
        <taxon>Ochrophyta</taxon>
        <taxon>Bolidophyceae</taxon>
        <taxon>Parmales</taxon>
        <taxon>Triparmaceae</taxon>
        <taxon>Triparma</taxon>
    </lineage>
</organism>
<dbReference type="GO" id="GO:0003725">
    <property type="term" value="F:double-stranded RNA binding"/>
    <property type="evidence" value="ECO:0007669"/>
    <property type="project" value="InterPro"/>
</dbReference>